<dbReference type="Pfam" id="PF22528">
    <property type="entry name" value="PRMT_C"/>
    <property type="match status" value="1"/>
</dbReference>
<dbReference type="PANTHER" id="PTHR11006">
    <property type="entry name" value="PROTEIN ARGININE N-METHYLTRANSFERASE"/>
    <property type="match status" value="1"/>
</dbReference>
<dbReference type="InterPro" id="IPR055135">
    <property type="entry name" value="PRMT_dom"/>
</dbReference>
<keyword evidence="6 12" id="KW-0949">S-adenosyl-L-methionine</keyword>
<evidence type="ECO:0000256" key="12">
    <source>
        <dbReference type="PROSITE-ProRule" id="PRU01015"/>
    </source>
</evidence>
<evidence type="ECO:0000256" key="8">
    <source>
        <dbReference type="ARBA" id="ARBA00022771"/>
    </source>
</evidence>
<dbReference type="EC" id="2.1.1.319" evidence="2"/>
<protein>
    <recommendedName>
        <fullName evidence="2">type I protein arginine methyltransferase</fullName>
        <ecNumber evidence="2">2.1.1.319</ecNumber>
    </recommendedName>
</protein>
<dbReference type="InterPro" id="IPR049482">
    <property type="entry name" value="ANM3-like_C2H2_Zf"/>
</dbReference>
<dbReference type="PROSITE" id="PS51678">
    <property type="entry name" value="SAM_MT_PRMT"/>
    <property type="match status" value="1"/>
</dbReference>
<evidence type="ECO:0000256" key="1">
    <source>
        <dbReference type="ARBA" id="ARBA00004514"/>
    </source>
</evidence>
<dbReference type="InterPro" id="IPR036236">
    <property type="entry name" value="Znf_C2H2_sf"/>
</dbReference>
<keyword evidence="3" id="KW-0963">Cytoplasm</keyword>
<evidence type="ECO:0000256" key="2">
    <source>
        <dbReference type="ARBA" id="ARBA00011925"/>
    </source>
</evidence>
<dbReference type="GO" id="GO:0042054">
    <property type="term" value="F:histone methyltransferase activity"/>
    <property type="evidence" value="ECO:0007669"/>
    <property type="project" value="TreeGrafter"/>
</dbReference>
<gene>
    <name evidence="14" type="ORF">K431DRAFT_214570</name>
</gene>
<evidence type="ECO:0000256" key="7">
    <source>
        <dbReference type="ARBA" id="ARBA00022723"/>
    </source>
</evidence>
<comment type="catalytic activity">
    <reaction evidence="11">
        <text>L-arginyl-[protein] + S-adenosyl-L-methionine = N(omega)-methyl-L-arginyl-[protein] + S-adenosyl-L-homocysteine + H(+)</text>
        <dbReference type="Rhea" id="RHEA:48100"/>
        <dbReference type="Rhea" id="RHEA-COMP:10532"/>
        <dbReference type="Rhea" id="RHEA-COMP:11990"/>
        <dbReference type="ChEBI" id="CHEBI:15378"/>
        <dbReference type="ChEBI" id="CHEBI:29965"/>
        <dbReference type="ChEBI" id="CHEBI:57856"/>
        <dbReference type="ChEBI" id="CHEBI:59789"/>
        <dbReference type="ChEBI" id="CHEBI:65280"/>
    </reaction>
    <physiologicalReaction direction="left-to-right" evidence="11">
        <dbReference type="Rhea" id="RHEA:48101"/>
    </physiologicalReaction>
</comment>
<keyword evidence="7" id="KW-0479">Metal-binding</keyword>
<evidence type="ECO:0000313" key="15">
    <source>
        <dbReference type="Proteomes" id="UP000799441"/>
    </source>
</evidence>
<dbReference type="GO" id="GO:0005829">
    <property type="term" value="C:cytosol"/>
    <property type="evidence" value="ECO:0007669"/>
    <property type="project" value="UniProtKB-SubCell"/>
</dbReference>
<evidence type="ECO:0000259" key="13">
    <source>
        <dbReference type="PROSITE" id="PS00028"/>
    </source>
</evidence>
<reference evidence="14" key="1">
    <citation type="journal article" date="2020" name="Stud. Mycol.">
        <title>101 Dothideomycetes genomes: a test case for predicting lifestyles and emergence of pathogens.</title>
        <authorList>
            <person name="Haridas S."/>
            <person name="Albert R."/>
            <person name="Binder M."/>
            <person name="Bloem J."/>
            <person name="Labutti K."/>
            <person name="Salamov A."/>
            <person name="Andreopoulos B."/>
            <person name="Baker S."/>
            <person name="Barry K."/>
            <person name="Bills G."/>
            <person name="Bluhm B."/>
            <person name="Cannon C."/>
            <person name="Castanera R."/>
            <person name="Culley D."/>
            <person name="Daum C."/>
            <person name="Ezra D."/>
            <person name="Gonzalez J."/>
            <person name="Henrissat B."/>
            <person name="Kuo A."/>
            <person name="Liang C."/>
            <person name="Lipzen A."/>
            <person name="Lutzoni F."/>
            <person name="Magnuson J."/>
            <person name="Mondo S."/>
            <person name="Nolan M."/>
            <person name="Ohm R."/>
            <person name="Pangilinan J."/>
            <person name="Park H.-J."/>
            <person name="Ramirez L."/>
            <person name="Alfaro M."/>
            <person name="Sun H."/>
            <person name="Tritt A."/>
            <person name="Yoshinaga Y."/>
            <person name="Zwiers L.-H."/>
            <person name="Turgeon B."/>
            <person name="Goodwin S."/>
            <person name="Spatafora J."/>
            <person name="Crous P."/>
            <person name="Grigoriev I."/>
        </authorList>
    </citation>
    <scope>NUCLEOTIDE SEQUENCE</scope>
    <source>
        <strain evidence="14">CBS 116435</strain>
    </source>
</reference>
<organism evidence="14 15">
    <name type="scientific">Polychaeton citri CBS 116435</name>
    <dbReference type="NCBI Taxonomy" id="1314669"/>
    <lineage>
        <taxon>Eukaryota</taxon>
        <taxon>Fungi</taxon>
        <taxon>Dikarya</taxon>
        <taxon>Ascomycota</taxon>
        <taxon>Pezizomycotina</taxon>
        <taxon>Dothideomycetes</taxon>
        <taxon>Dothideomycetidae</taxon>
        <taxon>Capnodiales</taxon>
        <taxon>Capnodiaceae</taxon>
        <taxon>Polychaeton</taxon>
    </lineage>
</organism>
<keyword evidence="15" id="KW-1185">Reference proteome</keyword>
<dbReference type="InterPro" id="IPR013087">
    <property type="entry name" value="Znf_C2H2_type"/>
</dbReference>
<dbReference type="Gene3D" id="2.70.160.11">
    <property type="entry name" value="Hnrnp arginine n-methyltransferase1"/>
    <property type="match status" value="1"/>
</dbReference>
<keyword evidence="9" id="KW-0862">Zinc</keyword>
<evidence type="ECO:0000256" key="11">
    <source>
        <dbReference type="ARBA" id="ARBA00049303"/>
    </source>
</evidence>
<dbReference type="InterPro" id="IPR025714">
    <property type="entry name" value="Methyltranfer_dom"/>
</dbReference>
<keyword evidence="5 12" id="KW-0808">Transferase</keyword>
<evidence type="ECO:0000256" key="5">
    <source>
        <dbReference type="ARBA" id="ARBA00022679"/>
    </source>
</evidence>
<evidence type="ECO:0000256" key="4">
    <source>
        <dbReference type="ARBA" id="ARBA00022603"/>
    </source>
</evidence>
<keyword evidence="8" id="KW-0863">Zinc-finger</keyword>
<dbReference type="InterPro" id="IPR029063">
    <property type="entry name" value="SAM-dependent_MTases_sf"/>
</dbReference>
<comment type="subcellular location">
    <subcellularLocation>
        <location evidence="1">Cytoplasm</location>
        <location evidence="1">Cytosol</location>
    </subcellularLocation>
</comment>
<dbReference type="InterPro" id="IPR025799">
    <property type="entry name" value="Arg_MeTrfase"/>
</dbReference>
<accession>A0A9P4QI72</accession>
<dbReference type="GO" id="GO:0005634">
    <property type="term" value="C:nucleus"/>
    <property type="evidence" value="ECO:0007669"/>
    <property type="project" value="TreeGrafter"/>
</dbReference>
<proteinExistence type="predicted"/>
<dbReference type="AlphaFoldDB" id="A0A9P4QI72"/>
<dbReference type="EMBL" id="MU003766">
    <property type="protein sequence ID" value="KAF2726023.1"/>
    <property type="molecule type" value="Genomic_DNA"/>
</dbReference>
<dbReference type="Pfam" id="PF21137">
    <property type="entry name" value="ANM3_C2H2_Zf"/>
    <property type="match status" value="1"/>
</dbReference>
<comment type="catalytic activity">
    <reaction evidence="10">
        <text>L-arginyl-[protein] + 2 S-adenosyl-L-methionine = N(omega),N(omega)-dimethyl-L-arginyl-[protein] + 2 S-adenosyl-L-homocysteine + 2 H(+)</text>
        <dbReference type="Rhea" id="RHEA:48096"/>
        <dbReference type="Rhea" id="RHEA-COMP:10532"/>
        <dbReference type="Rhea" id="RHEA-COMP:11991"/>
        <dbReference type="ChEBI" id="CHEBI:15378"/>
        <dbReference type="ChEBI" id="CHEBI:29965"/>
        <dbReference type="ChEBI" id="CHEBI:57856"/>
        <dbReference type="ChEBI" id="CHEBI:59789"/>
        <dbReference type="ChEBI" id="CHEBI:61897"/>
        <dbReference type="EC" id="2.1.1.319"/>
    </reaction>
    <physiologicalReaction direction="left-to-right" evidence="10">
        <dbReference type="Rhea" id="RHEA:48097"/>
    </physiologicalReaction>
</comment>
<evidence type="ECO:0000256" key="10">
    <source>
        <dbReference type="ARBA" id="ARBA00047384"/>
    </source>
</evidence>
<dbReference type="PANTHER" id="PTHR11006:SF116">
    <property type="entry name" value="PROTEIN METHYLTRANSFERASE"/>
    <property type="match status" value="1"/>
</dbReference>
<dbReference type="OrthoDB" id="7848332at2759"/>
<dbReference type="CDD" id="cd02440">
    <property type="entry name" value="AdoMet_MTases"/>
    <property type="match status" value="1"/>
</dbReference>
<dbReference type="PROSITE" id="PS00028">
    <property type="entry name" value="ZINC_FINGER_C2H2_1"/>
    <property type="match status" value="1"/>
</dbReference>
<evidence type="ECO:0000256" key="9">
    <source>
        <dbReference type="ARBA" id="ARBA00022833"/>
    </source>
</evidence>
<dbReference type="SUPFAM" id="SSF53335">
    <property type="entry name" value="S-adenosyl-L-methionine-dependent methyltransferases"/>
    <property type="match status" value="1"/>
</dbReference>
<dbReference type="GO" id="GO:0032259">
    <property type="term" value="P:methylation"/>
    <property type="evidence" value="ECO:0007669"/>
    <property type="project" value="UniProtKB-KW"/>
</dbReference>
<feature type="domain" description="C2H2-type" evidence="13">
    <location>
        <begin position="31"/>
        <end position="52"/>
    </location>
</feature>
<dbReference type="Proteomes" id="UP000799441">
    <property type="component" value="Unassembled WGS sequence"/>
</dbReference>
<sequence>MRPEEHDLALHEDSEGWDDVEDDSEELSIQCLVCSDQFPNLPVLLEHQKSKHAFDLLQIRKNFDLDFYGLIRFINYVRSYQLVFGSATGGPPDISDDKLWADEGLLQPVVQDDALLFCLDELDDLELTSTEANNAGEGESIGKAPVTSLGERTDATRVKELETELANITAQFERYRAQVAETLDARWNAPDDTSSGEAAFISPGLLQSGREAAIDAQYDHGYFDSYGTLGIHHAMLSDTVRTDAYRDFIYDNKALFKDKIVMDVGCGTGILSMFAARAGAKKVIAIDNSTIIDRARQIAYENGLADTISFHRGKVEDLQADQVSQITGGRRDVDIIVSEWMGYCLLFEAMLPSVLNARDRFLKRSTASPEKFEGVMAPSHCDIYLAPLSDEEFVTENLDFWRDVYGFDYSSLMEKANEDVFVSLPKAEAIVGRAQGPTSKSAPSNSSHHAVKTFNLYDTTVDDLSFTSALRVTIDRDLPTGFDGWCMWFNILFSPTLPCEISSYESLEDEYASLAKLKGAVTFSTSPFGKSTHWQAGLCIVHRGGDREKEDTMPESKKLKALDVIEGTLEVKKGRDGRDLEIFIDYEGAKRGWFVR</sequence>
<dbReference type="GO" id="GO:0008270">
    <property type="term" value="F:zinc ion binding"/>
    <property type="evidence" value="ECO:0007669"/>
    <property type="project" value="UniProtKB-KW"/>
</dbReference>
<dbReference type="FunFam" id="3.40.50.150:FF:000003">
    <property type="entry name" value="Blast:Protein arginine N-methyltransferase 1"/>
    <property type="match status" value="1"/>
</dbReference>
<name>A0A9P4QI72_9PEZI</name>
<evidence type="ECO:0000256" key="6">
    <source>
        <dbReference type="ARBA" id="ARBA00022691"/>
    </source>
</evidence>
<dbReference type="SUPFAM" id="SSF57667">
    <property type="entry name" value="beta-beta-alpha zinc fingers"/>
    <property type="match status" value="1"/>
</dbReference>
<dbReference type="Pfam" id="PF13847">
    <property type="entry name" value="Methyltransf_31"/>
    <property type="match status" value="1"/>
</dbReference>
<evidence type="ECO:0000256" key="3">
    <source>
        <dbReference type="ARBA" id="ARBA00022490"/>
    </source>
</evidence>
<evidence type="ECO:0000313" key="14">
    <source>
        <dbReference type="EMBL" id="KAF2726023.1"/>
    </source>
</evidence>
<dbReference type="Gene3D" id="3.40.50.150">
    <property type="entry name" value="Vaccinia Virus protein VP39"/>
    <property type="match status" value="1"/>
</dbReference>
<keyword evidence="4 12" id="KW-0489">Methyltransferase</keyword>
<dbReference type="GO" id="GO:0035242">
    <property type="term" value="F:protein-arginine omega-N asymmetric methyltransferase activity"/>
    <property type="evidence" value="ECO:0007669"/>
    <property type="project" value="UniProtKB-EC"/>
</dbReference>
<comment type="caution">
    <text evidence="14">The sequence shown here is derived from an EMBL/GenBank/DDBJ whole genome shotgun (WGS) entry which is preliminary data.</text>
</comment>